<dbReference type="GO" id="GO:0010124">
    <property type="term" value="P:phenylacetate catabolic process"/>
    <property type="evidence" value="ECO:0007669"/>
    <property type="project" value="InterPro"/>
</dbReference>
<dbReference type="PANTHER" id="PTHR47354">
    <property type="entry name" value="NADH OXIDOREDUCTASE HCR"/>
    <property type="match status" value="1"/>
</dbReference>
<dbReference type="InterPro" id="IPR050415">
    <property type="entry name" value="MRET"/>
</dbReference>
<dbReference type="GO" id="GO:0051537">
    <property type="term" value="F:2 iron, 2 sulfur cluster binding"/>
    <property type="evidence" value="ECO:0007669"/>
    <property type="project" value="UniProtKB-KW"/>
</dbReference>
<evidence type="ECO:0000313" key="13">
    <source>
        <dbReference type="Proteomes" id="UP000036406"/>
    </source>
</evidence>
<keyword evidence="5" id="KW-0274">FAD</keyword>
<keyword evidence="3" id="KW-0001">2Fe-2S</keyword>
<dbReference type="Pfam" id="PF00175">
    <property type="entry name" value="NAD_binding_1"/>
    <property type="match status" value="1"/>
</dbReference>
<dbReference type="InterPro" id="IPR036010">
    <property type="entry name" value="2Fe-2S_ferredoxin-like_sf"/>
</dbReference>
<dbReference type="AlphaFoldDB" id="A0A0H4I7H1"/>
<dbReference type="InterPro" id="IPR008333">
    <property type="entry name" value="Cbr1-like_FAD-bd_dom"/>
</dbReference>
<dbReference type="InterPro" id="IPR017938">
    <property type="entry name" value="Riboflavin_synthase-like_b-brl"/>
</dbReference>
<keyword evidence="13" id="KW-1185">Reference proteome</keyword>
<evidence type="ECO:0000256" key="8">
    <source>
        <dbReference type="ARBA" id="ARBA00023014"/>
    </source>
</evidence>
<evidence type="ECO:0000256" key="6">
    <source>
        <dbReference type="ARBA" id="ARBA00023002"/>
    </source>
</evidence>
<name>A0A0H4I7H1_9GAMM</name>
<feature type="domain" description="FAD-binding FR-type" evidence="11">
    <location>
        <begin position="2"/>
        <end position="106"/>
    </location>
</feature>
<dbReference type="PRINTS" id="PR00371">
    <property type="entry name" value="FPNCR"/>
</dbReference>
<evidence type="ECO:0000256" key="3">
    <source>
        <dbReference type="ARBA" id="ARBA00022714"/>
    </source>
</evidence>
<evidence type="ECO:0000256" key="5">
    <source>
        <dbReference type="ARBA" id="ARBA00022827"/>
    </source>
</evidence>
<gene>
    <name evidence="12" type="ORF">ABA45_15645</name>
</gene>
<dbReference type="PRINTS" id="PR00410">
    <property type="entry name" value="PHEHYDRXLASE"/>
</dbReference>
<keyword evidence="2" id="KW-0285">Flavoprotein</keyword>
<evidence type="ECO:0000313" key="12">
    <source>
        <dbReference type="EMBL" id="AKO53683.1"/>
    </source>
</evidence>
<feature type="domain" description="2Fe-2S ferredoxin-type" evidence="10">
    <location>
        <begin position="268"/>
        <end position="359"/>
    </location>
</feature>
<reference evidence="12 13" key="1">
    <citation type="submission" date="2015-05" db="EMBL/GenBank/DDBJ databases">
        <title>Complete genome of Marinobacter psychrophilus strain 20041T isolated from sea-ice of the Canadian Basin.</title>
        <authorList>
            <person name="Song L."/>
            <person name="Ren L."/>
            <person name="Yu Y."/>
            <person name="Wang X."/>
        </authorList>
    </citation>
    <scope>NUCLEOTIDE SEQUENCE [LARGE SCALE GENOMIC DNA]</scope>
    <source>
        <strain evidence="12 13">20041</strain>
    </source>
</reference>
<dbReference type="Gene3D" id="2.40.30.10">
    <property type="entry name" value="Translation factors"/>
    <property type="match status" value="1"/>
</dbReference>
<dbReference type="Gene3D" id="3.40.50.80">
    <property type="entry name" value="Nucleotide-binding domain of ferredoxin-NADP reductase (FNR) module"/>
    <property type="match status" value="1"/>
</dbReference>
<dbReference type="Gene3D" id="3.10.20.30">
    <property type="match status" value="1"/>
</dbReference>
<dbReference type="InterPro" id="IPR001709">
    <property type="entry name" value="Flavoprot_Pyr_Nucl_cyt_Rdtase"/>
</dbReference>
<evidence type="ECO:0000256" key="9">
    <source>
        <dbReference type="ARBA" id="ARBA00034078"/>
    </source>
</evidence>
<dbReference type="SUPFAM" id="SSF63380">
    <property type="entry name" value="Riboflavin synthase domain-like"/>
    <property type="match status" value="1"/>
</dbReference>
<dbReference type="InterPro" id="IPR017927">
    <property type="entry name" value="FAD-bd_FR_type"/>
</dbReference>
<protein>
    <submittedName>
        <fullName evidence="12">Phenylacetic acid degradation protein</fullName>
    </submittedName>
</protein>
<comment type="cofactor">
    <cofactor evidence="9">
        <name>[2Fe-2S] cluster</name>
        <dbReference type="ChEBI" id="CHEBI:190135"/>
    </cofactor>
</comment>
<dbReference type="STRING" id="330734.ABA45_15645"/>
<comment type="cofactor">
    <cofactor evidence="1">
        <name>FAD</name>
        <dbReference type="ChEBI" id="CHEBI:57692"/>
    </cofactor>
</comment>
<dbReference type="EMBL" id="CP011494">
    <property type="protein sequence ID" value="AKO53683.1"/>
    <property type="molecule type" value="Genomic_DNA"/>
</dbReference>
<evidence type="ECO:0000256" key="2">
    <source>
        <dbReference type="ARBA" id="ARBA00022630"/>
    </source>
</evidence>
<dbReference type="KEGG" id="mpq:ABA45_15645"/>
<dbReference type="InterPro" id="IPR001041">
    <property type="entry name" value="2Fe-2S_ferredoxin-type"/>
</dbReference>
<keyword evidence="7" id="KW-0408">Iron</keyword>
<dbReference type="InterPro" id="IPR011884">
    <property type="entry name" value="PaaE"/>
</dbReference>
<dbReference type="PROSITE" id="PS00197">
    <property type="entry name" value="2FE2S_FER_1"/>
    <property type="match status" value="1"/>
</dbReference>
<dbReference type="InterPro" id="IPR001433">
    <property type="entry name" value="OxRdtase_FAD/NAD-bd"/>
</dbReference>
<dbReference type="Proteomes" id="UP000036406">
    <property type="component" value="Chromosome"/>
</dbReference>
<dbReference type="GO" id="GO:0050660">
    <property type="term" value="F:flavin adenine dinucleotide binding"/>
    <property type="evidence" value="ECO:0007669"/>
    <property type="project" value="TreeGrafter"/>
</dbReference>
<accession>A0A0H4I7H1</accession>
<dbReference type="PROSITE" id="PS51085">
    <property type="entry name" value="2FE2S_FER_2"/>
    <property type="match status" value="1"/>
</dbReference>
<dbReference type="InterPro" id="IPR039261">
    <property type="entry name" value="FNR_nucleotide-bd"/>
</dbReference>
<dbReference type="GO" id="GO:0016491">
    <property type="term" value="F:oxidoreductase activity"/>
    <property type="evidence" value="ECO:0007669"/>
    <property type="project" value="UniProtKB-KW"/>
</dbReference>
<keyword evidence="6" id="KW-0560">Oxidoreductase</keyword>
<dbReference type="PANTHER" id="PTHR47354:SF8">
    <property type="entry name" value="1,2-PHENYLACETYL-COA EPOXIDASE, SUBUNIT E"/>
    <property type="match status" value="1"/>
</dbReference>
<evidence type="ECO:0000256" key="4">
    <source>
        <dbReference type="ARBA" id="ARBA00022723"/>
    </source>
</evidence>
<dbReference type="RefSeq" id="WP_048387681.1">
    <property type="nucleotide sequence ID" value="NZ_CP011494.1"/>
</dbReference>
<keyword evidence="4" id="KW-0479">Metal-binding</keyword>
<evidence type="ECO:0000259" key="10">
    <source>
        <dbReference type="PROSITE" id="PS51085"/>
    </source>
</evidence>
<dbReference type="Pfam" id="PF00111">
    <property type="entry name" value="Fer2"/>
    <property type="match status" value="1"/>
</dbReference>
<dbReference type="InterPro" id="IPR006058">
    <property type="entry name" value="2Fe2S_fd_BS"/>
</dbReference>
<dbReference type="NCBIfam" id="TIGR02160">
    <property type="entry name" value="PA_CoA_Oxy5"/>
    <property type="match status" value="1"/>
</dbReference>
<organism evidence="12 13">
    <name type="scientific">Marinobacter psychrophilus</name>
    <dbReference type="NCBI Taxonomy" id="330734"/>
    <lineage>
        <taxon>Bacteria</taxon>
        <taxon>Pseudomonadati</taxon>
        <taxon>Pseudomonadota</taxon>
        <taxon>Gammaproteobacteria</taxon>
        <taxon>Pseudomonadales</taxon>
        <taxon>Marinobacteraceae</taxon>
        <taxon>Marinobacter</taxon>
    </lineage>
</organism>
<dbReference type="SUPFAM" id="SSF52343">
    <property type="entry name" value="Ferredoxin reductase-like, C-terminal NADP-linked domain"/>
    <property type="match status" value="1"/>
</dbReference>
<sequence>MNKFYSLALKEVRPETRNAVSLCFDLPTHVAEKFKYKQGQHLVVRTKVDGEEVRRTYSICSSVNDQELRIAIKRVPGGVFSSFANDLLKPGSVLDVMPPQGHFSVELDPERKGNYLAVAAGSGITPILSIIKTTLETEPKSEFTLFYGNKGTSSTMFRDQLQDLKNEYMTRFNLVYIFTREEQDIDLYNGRIDSDKCDRLFDHWIDAKNLTAAFLCGPQMMTETVRDSLARHGMDKSNVHYELFTPVGGVPKARKDRAENKVDPQAVSVVTVKADGRSLTFDLVRDTKSILQAGNDEGADLPYSCQAGVCSTCRAKVIEGEVEMDQNFALEDYEVAAGYVLSCQCYPVSDKVVLDYDEM</sequence>
<dbReference type="Pfam" id="PF00970">
    <property type="entry name" value="FAD_binding_6"/>
    <property type="match status" value="1"/>
</dbReference>
<evidence type="ECO:0000256" key="7">
    <source>
        <dbReference type="ARBA" id="ARBA00023004"/>
    </source>
</evidence>
<keyword evidence="8" id="KW-0411">Iron-sulfur</keyword>
<evidence type="ECO:0000259" key="11">
    <source>
        <dbReference type="PROSITE" id="PS51384"/>
    </source>
</evidence>
<dbReference type="InterPro" id="IPR012675">
    <property type="entry name" value="Beta-grasp_dom_sf"/>
</dbReference>
<dbReference type="PATRIC" id="fig|330734.3.peg.3293"/>
<proteinExistence type="predicted"/>
<dbReference type="CDD" id="cd00207">
    <property type="entry name" value="fer2"/>
    <property type="match status" value="1"/>
</dbReference>
<dbReference type="CDD" id="cd06214">
    <property type="entry name" value="PA_degradation_oxidoreductase_like"/>
    <property type="match status" value="1"/>
</dbReference>
<dbReference type="PROSITE" id="PS51384">
    <property type="entry name" value="FAD_FR"/>
    <property type="match status" value="1"/>
</dbReference>
<evidence type="ECO:0000256" key="1">
    <source>
        <dbReference type="ARBA" id="ARBA00001974"/>
    </source>
</evidence>
<dbReference type="GO" id="GO:0046872">
    <property type="term" value="F:metal ion binding"/>
    <property type="evidence" value="ECO:0007669"/>
    <property type="project" value="UniProtKB-KW"/>
</dbReference>
<dbReference type="SUPFAM" id="SSF54292">
    <property type="entry name" value="2Fe-2S ferredoxin-like"/>
    <property type="match status" value="1"/>
</dbReference>